<dbReference type="RefSeq" id="WP_216570388.1">
    <property type="nucleotide sequence ID" value="NZ_JAHLOQ010000027.1"/>
</dbReference>
<reference evidence="2 3" key="1">
    <citation type="submission" date="2021-06" db="EMBL/GenBank/DDBJ databases">
        <authorList>
            <person name="Sun Q."/>
            <person name="Li D."/>
        </authorList>
    </citation>
    <scope>NUCLEOTIDE SEQUENCE [LARGE SCALE GENOMIC DNA]</scope>
    <source>
        <strain evidence="2 3">N19</strain>
    </source>
</reference>
<evidence type="ECO:0000313" key="3">
    <source>
        <dbReference type="Proteomes" id="UP001196301"/>
    </source>
</evidence>
<evidence type="ECO:0000256" key="1">
    <source>
        <dbReference type="SAM" id="Coils"/>
    </source>
</evidence>
<protein>
    <submittedName>
        <fullName evidence="2">Uncharacterized protein</fullName>
    </submittedName>
</protein>
<gene>
    <name evidence="2" type="ORF">KQI20_09845</name>
</gene>
<accession>A0ABS6DYA9</accession>
<sequence>MNTEADKTIDFEKRLKEKLGKELKKGIDNGDYDEIINYILNAYSEGLSIFYEEGVKSFFEEFAKTNDKNLRAIIGILDSQRETITNLNKKIQSQEKRISKLEQEIEAISKKI</sequence>
<proteinExistence type="predicted"/>
<feature type="coiled-coil region" evidence="1">
    <location>
        <begin position="77"/>
        <end position="111"/>
    </location>
</feature>
<evidence type="ECO:0000313" key="2">
    <source>
        <dbReference type="EMBL" id="MBU5336740.1"/>
    </source>
</evidence>
<keyword evidence="3" id="KW-1185">Reference proteome</keyword>
<comment type="caution">
    <text evidence="2">The sequence shown here is derived from an EMBL/GenBank/DDBJ whole genome shotgun (WGS) entry which is preliminary data.</text>
</comment>
<keyword evidence="1" id="KW-0175">Coiled coil</keyword>
<name>A0ABS6DYA9_9FIRM</name>
<dbReference type="Proteomes" id="UP001196301">
    <property type="component" value="Unassembled WGS sequence"/>
</dbReference>
<organism evidence="2 3">
    <name type="scientific">Intestinibacter bartlettii</name>
    <dbReference type="NCBI Taxonomy" id="261299"/>
    <lineage>
        <taxon>Bacteria</taxon>
        <taxon>Bacillati</taxon>
        <taxon>Bacillota</taxon>
        <taxon>Clostridia</taxon>
        <taxon>Peptostreptococcales</taxon>
        <taxon>Peptostreptococcaceae</taxon>
        <taxon>Intestinibacter</taxon>
    </lineage>
</organism>
<dbReference type="EMBL" id="JAHLOQ010000027">
    <property type="protein sequence ID" value="MBU5336740.1"/>
    <property type="molecule type" value="Genomic_DNA"/>
</dbReference>